<dbReference type="RefSeq" id="WP_274166409.1">
    <property type="nucleotide sequence ID" value="NZ_JAJUBC010000032.1"/>
</dbReference>
<dbReference type="Pfam" id="PF02597">
    <property type="entry name" value="ThiS"/>
    <property type="match status" value="1"/>
</dbReference>
<name>A0ABT5R5R2_9GAMM</name>
<dbReference type="PANTHER" id="PTHR34472:SF1">
    <property type="entry name" value="SULFUR CARRIER PROTEIN THIS"/>
    <property type="match status" value="1"/>
</dbReference>
<dbReference type="InterPro" id="IPR012675">
    <property type="entry name" value="Beta-grasp_dom_sf"/>
</dbReference>
<dbReference type="Gene3D" id="3.10.20.30">
    <property type="match status" value="1"/>
</dbReference>
<dbReference type="NCBIfam" id="TIGR01683">
    <property type="entry name" value="thiS"/>
    <property type="match status" value="1"/>
</dbReference>
<organism evidence="1 2">
    <name type="scientific">Enterovibrio gelatinilyticus</name>
    <dbReference type="NCBI Taxonomy" id="2899819"/>
    <lineage>
        <taxon>Bacteria</taxon>
        <taxon>Pseudomonadati</taxon>
        <taxon>Pseudomonadota</taxon>
        <taxon>Gammaproteobacteria</taxon>
        <taxon>Vibrionales</taxon>
        <taxon>Vibrionaceae</taxon>
        <taxon>Enterovibrio</taxon>
    </lineage>
</organism>
<dbReference type="CDD" id="cd00565">
    <property type="entry name" value="Ubl_ThiS"/>
    <property type="match status" value="1"/>
</dbReference>
<dbReference type="InterPro" id="IPR016155">
    <property type="entry name" value="Mopterin_synth/thiamin_S_b"/>
</dbReference>
<reference evidence="1" key="1">
    <citation type="submission" date="2021-12" db="EMBL/GenBank/DDBJ databases">
        <title>Enterovibrio ZSDZ35 sp. nov. and Enterovibrio ZSDZ42 sp. nov., isolated from coastal seawater in Qingdao.</title>
        <authorList>
            <person name="Zhang P."/>
        </authorList>
    </citation>
    <scope>NUCLEOTIDE SEQUENCE</scope>
    <source>
        <strain evidence="1">ZSDZ42</strain>
    </source>
</reference>
<dbReference type="Proteomes" id="UP001149400">
    <property type="component" value="Unassembled WGS sequence"/>
</dbReference>
<sequence>MKIWLNDNAYVIKDAIQLKALIAELALPEQSVAVAIEGDIVPRHQWQHTPLTEGIQISIFQAIAGG</sequence>
<dbReference type="InterPro" id="IPR010035">
    <property type="entry name" value="Thi_S"/>
</dbReference>
<dbReference type="SUPFAM" id="SSF54285">
    <property type="entry name" value="MoaD/ThiS"/>
    <property type="match status" value="1"/>
</dbReference>
<evidence type="ECO:0000313" key="1">
    <source>
        <dbReference type="EMBL" id="MDD1795623.1"/>
    </source>
</evidence>
<evidence type="ECO:0000313" key="2">
    <source>
        <dbReference type="Proteomes" id="UP001149400"/>
    </source>
</evidence>
<accession>A0ABT5R5R2</accession>
<keyword evidence="2" id="KW-1185">Reference proteome</keyword>
<dbReference type="EMBL" id="JAJUBC010000032">
    <property type="protein sequence ID" value="MDD1795623.1"/>
    <property type="molecule type" value="Genomic_DNA"/>
</dbReference>
<gene>
    <name evidence="1" type="primary">thiS</name>
    <name evidence="1" type="ORF">LRP50_21105</name>
</gene>
<dbReference type="PANTHER" id="PTHR34472">
    <property type="entry name" value="SULFUR CARRIER PROTEIN THIS"/>
    <property type="match status" value="1"/>
</dbReference>
<comment type="caution">
    <text evidence="1">The sequence shown here is derived from an EMBL/GenBank/DDBJ whole genome shotgun (WGS) entry which is preliminary data.</text>
</comment>
<proteinExistence type="predicted"/>
<protein>
    <submittedName>
        <fullName evidence="1">Sulfur carrier protein ThiS</fullName>
    </submittedName>
</protein>
<dbReference type="InterPro" id="IPR003749">
    <property type="entry name" value="ThiS/MoaD-like"/>
</dbReference>